<dbReference type="PANTHER" id="PTHR22762:SF120">
    <property type="entry name" value="HETEROGLYCAN GLUCOSIDASE 1"/>
    <property type="match status" value="1"/>
</dbReference>
<dbReference type="SUPFAM" id="SSF74650">
    <property type="entry name" value="Galactose mutarotase-like"/>
    <property type="match status" value="1"/>
</dbReference>
<comment type="similarity">
    <text evidence="1 4">Belongs to the glycosyl hydrolase 31 family.</text>
</comment>
<dbReference type="SUPFAM" id="SSF51011">
    <property type="entry name" value="Glycosyl hydrolase domain"/>
    <property type="match status" value="1"/>
</dbReference>
<dbReference type="Gene3D" id="2.60.40.1180">
    <property type="entry name" value="Golgi alpha-mannosidase II"/>
    <property type="match status" value="2"/>
</dbReference>
<dbReference type="InterPro" id="IPR000322">
    <property type="entry name" value="Glyco_hydro_31_TIM"/>
</dbReference>
<organism evidence="9">
    <name type="scientific">Flavobacterium sp. WC2409</name>
    <dbReference type="NCBI Taxonomy" id="3234139"/>
    <lineage>
        <taxon>Bacteria</taxon>
        <taxon>Pseudomonadati</taxon>
        <taxon>Bacteroidota</taxon>
        <taxon>Flavobacteriia</taxon>
        <taxon>Flavobacteriales</taxon>
        <taxon>Flavobacteriaceae</taxon>
        <taxon>Flavobacterium</taxon>
    </lineage>
</organism>
<dbReference type="Gene3D" id="3.20.20.80">
    <property type="entry name" value="Glycosidases"/>
    <property type="match status" value="1"/>
</dbReference>
<dbReference type="CDD" id="cd06604">
    <property type="entry name" value="GH31_glucosidase_II_MalA"/>
    <property type="match status" value="1"/>
</dbReference>
<dbReference type="AlphaFoldDB" id="A0AB39W628"/>
<dbReference type="Pfam" id="PF13802">
    <property type="entry name" value="Gal_mutarotas_2"/>
    <property type="match status" value="1"/>
</dbReference>
<dbReference type="InterPro" id="IPR030458">
    <property type="entry name" value="Glyco_hydro_31_AS"/>
</dbReference>
<evidence type="ECO:0000259" key="5">
    <source>
        <dbReference type="Pfam" id="PF01055"/>
    </source>
</evidence>
<feature type="domain" description="Glycoside hydrolase family 31 N-terminal" evidence="6">
    <location>
        <begin position="38"/>
        <end position="209"/>
    </location>
</feature>
<name>A0AB39W628_9FLAO</name>
<dbReference type="RefSeq" id="WP_367770251.1">
    <property type="nucleotide sequence ID" value="NZ_CP165625.1"/>
</dbReference>
<dbReference type="GO" id="GO:0005975">
    <property type="term" value="P:carbohydrate metabolic process"/>
    <property type="evidence" value="ECO:0007669"/>
    <property type="project" value="InterPro"/>
</dbReference>
<dbReference type="SUPFAM" id="SSF51445">
    <property type="entry name" value="(Trans)glycosidases"/>
    <property type="match status" value="1"/>
</dbReference>
<evidence type="ECO:0000259" key="8">
    <source>
        <dbReference type="Pfam" id="PF21365"/>
    </source>
</evidence>
<dbReference type="InterPro" id="IPR013780">
    <property type="entry name" value="Glyco_hydro_b"/>
</dbReference>
<evidence type="ECO:0000256" key="4">
    <source>
        <dbReference type="RuleBase" id="RU361185"/>
    </source>
</evidence>
<dbReference type="EMBL" id="CP165625">
    <property type="protein sequence ID" value="XDU96864.1"/>
    <property type="molecule type" value="Genomic_DNA"/>
</dbReference>
<evidence type="ECO:0000256" key="1">
    <source>
        <dbReference type="ARBA" id="ARBA00007806"/>
    </source>
</evidence>
<evidence type="ECO:0000256" key="2">
    <source>
        <dbReference type="ARBA" id="ARBA00022801"/>
    </source>
</evidence>
<dbReference type="GO" id="GO:0004553">
    <property type="term" value="F:hydrolase activity, hydrolyzing O-glycosyl compounds"/>
    <property type="evidence" value="ECO:0007669"/>
    <property type="project" value="InterPro"/>
</dbReference>
<keyword evidence="3 4" id="KW-0326">Glycosidase</keyword>
<dbReference type="PANTHER" id="PTHR22762">
    <property type="entry name" value="ALPHA-GLUCOSIDASE"/>
    <property type="match status" value="1"/>
</dbReference>
<feature type="domain" description="DUF5110" evidence="7">
    <location>
        <begin position="689"/>
        <end position="757"/>
    </location>
</feature>
<dbReference type="EC" id="3.2.1.-" evidence="9"/>
<dbReference type="InterPro" id="IPR025887">
    <property type="entry name" value="Glyco_hydro_31_N_dom"/>
</dbReference>
<dbReference type="Pfam" id="PF21365">
    <property type="entry name" value="Glyco_hydro_31_3rd"/>
    <property type="match status" value="1"/>
</dbReference>
<evidence type="ECO:0000313" key="9">
    <source>
        <dbReference type="EMBL" id="XDU96864.1"/>
    </source>
</evidence>
<feature type="domain" description="Glycosyl hydrolase family 31 C-terminal" evidence="8">
    <location>
        <begin position="587"/>
        <end position="673"/>
    </location>
</feature>
<evidence type="ECO:0000259" key="6">
    <source>
        <dbReference type="Pfam" id="PF13802"/>
    </source>
</evidence>
<reference evidence="9" key="1">
    <citation type="submission" date="2024-07" db="EMBL/GenBank/DDBJ databases">
        <authorList>
            <person name="Biller S.J."/>
        </authorList>
    </citation>
    <scope>NUCLEOTIDE SEQUENCE</scope>
    <source>
        <strain evidence="9">WC2409</strain>
    </source>
</reference>
<proteinExistence type="inferred from homology"/>
<sequence length="799" mass="93636">MITNTELEYKGDLYPSKIVSFKLEGDSIYFNTDNSVVLKVTILRDSLLRFRFTTKGYFSNDFSYAIDKTQLHGYNFLEISEEPDYYQIVTSKIKCVIQKLDMRKSIYDLKGNILLEDELGFHWEESYEYGGNIVKMSKASKDGECFYGLGDKATQMNLKGKRLENFATDQYAFQKDQEPLYKVVPFYIGLQNKQAYGIFFDNTFRTFFDFCHERRNVTSFWAEGGEMNYYFFYGPKMQDVVTTYTDLTGKPELPPLWALGYHQCKWSYYPERNVKEVAAKFRELQIPCDAIYLDIDYMEGFRCFTWNKEYFPDPKRMVAELAEDGFKTVVIIDPGIKIDKEYAVYKEALEKDYFCKRADGPYMKGKVWPGECNFPDYTNPEVREWWAGLFKELVSEIGVKGVWNDMNEPAVMEVPNKTFPMDVRHDYDGNPCSHRKAHNIYGTQMARATYHGVKRFAYPKRPFVITRSAYAGSQRYTSSWTGDNVATWEHLWVANIQVQRMSISGMGFTGSDIGGFAEQPSGELYARWIQLGVFHPFCRTHSSGDHGDQEPWAFDDEVIDITRKFVSLRYQLLPYLYTMFYQYIEEGIPMLKPLVYFDQDDIQTHYRNDEFVFGNQILVCPILEPNAIGRRMYIPKGEWYNYWTNKIVKGGKEMWVDTHFDEIPVFVKAGSMIPKYPVQQYVGELEFDELTLDLYYKKGKEKSVVYEDAQDGYDYKKGRYSFLTFRVTGKEKELNIQQHKEGKYDTNYSKYKINLIGLPFKVKSIEIDNEEVSFNSLAFEINDYLIVDKEFNVLHITGE</sequence>
<dbReference type="InterPro" id="IPR033403">
    <property type="entry name" value="DUF5110"/>
</dbReference>
<evidence type="ECO:0000259" key="7">
    <source>
        <dbReference type="Pfam" id="PF17137"/>
    </source>
</evidence>
<dbReference type="PROSITE" id="PS00129">
    <property type="entry name" value="GLYCOSYL_HYDROL_F31_1"/>
    <property type="match status" value="1"/>
</dbReference>
<keyword evidence="2 4" id="KW-0378">Hydrolase</keyword>
<evidence type="ECO:0000256" key="3">
    <source>
        <dbReference type="ARBA" id="ARBA00023295"/>
    </source>
</evidence>
<dbReference type="InterPro" id="IPR048395">
    <property type="entry name" value="Glyco_hydro_31_C"/>
</dbReference>
<accession>A0AB39W628</accession>
<protein>
    <submittedName>
        <fullName evidence="9">Glycoside hydrolase family 31 protein</fullName>
        <ecNumber evidence="9">3.2.1.-</ecNumber>
    </submittedName>
</protein>
<feature type="domain" description="Glycoside hydrolase family 31 TIM barrel" evidence="5">
    <location>
        <begin position="251"/>
        <end position="579"/>
    </location>
</feature>
<dbReference type="GO" id="GO:0030246">
    <property type="term" value="F:carbohydrate binding"/>
    <property type="evidence" value="ECO:0007669"/>
    <property type="project" value="InterPro"/>
</dbReference>
<dbReference type="Pfam" id="PF17137">
    <property type="entry name" value="DUF5110"/>
    <property type="match status" value="1"/>
</dbReference>
<gene>
    <name evidence="9" type="ORF">AB3G34_07015</name>
</gene>
<dbReference type="InterPro" id="IPR017853">
    <property type="entry name" value="GH"/>
</dbReference>
<dbReference type="InterPro" id="IPR011013">
    <property type="entry name" value="Gal_mutarotase_sf_dom"/>
</dbReference>
<dbReference type="Gene3D" id="2.60.40.1760">
    <property type="entry name" value="glycosyl hydrolase (family 31)"/>
    <property type="match status" value="1"/>
</dbReference>
<dbReference type="Pfam" id="PF01055">
    <property type="entry name" value="Glyco_hydro_31_2nd"/>
    <property type="match status" value="1"/>
</dbReference>
<dbReference type="CDD" id="cd14752">
    <property type="entry name" value="GH31_N"/>
    <property type="match status" value="1"/>
</dbReference>